<reference evidence="1 2" key="1">
    <citation type="submission" date="2020-08" db="EMBL/GenBank/DDBJ databases">
        <title>Genomic Encyclopedia of Type Strains, Phase III (KMG-III): the genomes of soil and plant-associated and newly described type strains.</title>
        <authorList>
            <person name="Whitman W."/>
        </authorList>
    </citation>
    <scope>NUCLEOTIDE SEQUENCE [LARGE SCALE GENOMIC DNA]</scope>
    <source>
        <strain evidence="1 2">CECT 3226</strain>
    </source>
</reference>
<gene>
    <name evidence="1" type="ORF">FHS32_004962</name>
</gene>
<dbReference type="EMBL" id="JACHJE010000012">
    <property type="protein sequence ID" value="MBB5128187.1"/>
    <property type="molecule type" value="Genomic_DNA"/>
</dbReference>
<proteinExistence type="predicted"/>
<accession>A0A7W8BSN4</accession>
<evidence type="ECO:0000313" key="2">
    <source>
        <dbReference type="Proteomes" id="UP000568022"/>
    </source>
</evidence>
<dbReference type="AlphaFoldDB" id="A0A7W8BSN4"/>
<evidence type="ECO:0000313" key="1">
    <source>
        <dbReference type="EMBL" id="MBB5128187.1"/>
    </source>
</evidence>
<protein>
    <submittedName>
        <fullName evidence="1">Uncharacterized protein</fullName>
    </submittedName>
</protein>
<name>A0A7W8BSN4_9ACTN</name>
<comment type="caution">
    <text evidence="1">The sequence shown here is derived from an EMBL/GenBank/DDBJ whole genome shotgun (WGS) entry which is preliminary data.</text>
</comment>
<sequence>MTMGYTTWLPYDEHRLASCGVSGGTLRLLVGQGLPVDCNRMFVRDPDKELSVRELPAGRAVFLGSFEDWFDSASAQMTPVSARRVRLVATDMVGRVRARPPACRGTRISSSTGIICGASLPWPGVMTNPSGRRPPSPAG</sequence>
<dbReference type="Proteomes" id="UP000568022">
    <property type="component" value="Unassembled WGS sequence"/>
</dbReference>
<keyword evidence="2" id="KW-1185">Reference proteome</keyword>
<organism evidence="1 2">
    <name type="scientific">Streptomyces griseoloalbus</name>
    <dbReference type="NCBI Taxonomy" id="67303"/>
    <lineage>
        <taxon>Bacteria</taxon>
        <taxon>Bacillati</taxon>
        <taxon>Actinomycetota</taxon>
        <taxon>Actinomycetes</taxon>
        <taxon>Kitasatosporales</taxon>
        <taxon>Streptomycetaceae</taxon>
        <taxon>Streptomyces</taxon>
    </lineage>
</organism>